<dbReference type="PANTHER" id="PTHR43133:SF25">
    <property type="entry name" value="RNA POLYMERASE SIGMA FACTOR RFAY-RELATED"/>
    <property type="match status" value="1"/>
</dbReference>
<dbReference type="Gene3D" id="1.10.1740.10">
    <property type="match status" value="1"/>
</dbReference>
<dbReference type="RefSeq" id="WP_205306577.1">
    <property type="nucleotide sequence ID" value="NZ_BAAAVF010000008.1"/>
</dbReference>
<dbReference type="SUPFAM" id="SSF88946">
    <property type="entry name" value="Sigma2 domain of RNA polymerase sigma factors"/>
    <property type="match status" value="1"/>
</dbReference>
<protein>
    <submittedName>
        <fullName evidence="7">RNA polymerase sigma-70 factor (ECF subfamily)</fullName>
    </submittedName>
</protein>
<dbReference type="InterPro" id="IPR013324">
    <property type="entry name" value="RNA_pol_sigma_r3/r4-like"/>
</dbReference>
<dbReference type="Pfam" id="PF08281">
    <property type="entry name" value="Sigma70_r4_2"/>
    <property type="match status" value="1"/>
</dbReference>
<gene>
    <name evidence="7" type="ORF">JOD49_001438</name>
</gene>
<dbReference type="Pfam" id="PF04542">
    <property type="entry name" value="Sigma70_r2"/>
    <property type="match status" value="1"/>
</dbReference>
<evidence type="ECO:0000313" key="7">
    <source>
        <dbReference type="EMBL" id="MBM7478518.1"/>
    </source>
</evidence>
<keyword evidence="4" id="KW-0804">Transcription</keyword>
<proteinExistence type="inferred from homology"/>
<dbReference type="PANTHER" id="PTHR43133">
    <property type="entry name" value="RNA POLYMERASE ECF-TYPE SIGMA FACTO"/>
    <property type="match status" value="1"/>
</dbReference>
<dbReference type="InterPro" id="IPR007627">
    <property type="entry name" value="RNA_pol_sigma70_r2"/>
</dbReference>
<comment type="similarity">
    <text evidence="1">Belongs to the sigma-70 factor family. ECF subfamily.</text>
</comment>
<dbReference type="InterPro" id="IPR013325">
    <property type="entry name" value="RNA_pol_sigma_r2"/>
</dbReference>
<evidence type="ECO:0000256" key="3">
    <source>
        <dbReference type="ARBA" id="ARBA00023082"/>
    </source>
</evidence>
<keyword evidence="8" id="KW-1185">Reference proteome</keyword>
<evidence type="ECO:0000313" key="8">
    <source>
        <dbReference type="Proteomes" id="UP000698059"/>
    </source>
</evidence>
<keyword evidence="3" id="KW-0731">Sigma factor</keyword>
<feature type="domain" description="RNA polymerase sigma-70 region 2" evidence="5">
    <location>
        <begin position="34"/>
        <end position="107"/>
    </location>
</feature>
<dbReference type="InterPro" id="IPR014284">
    <property type="entry name" value="RNA_pol_sigma-70_dom"/>
</dbReference>
<accession>A0ABS2LEH4</accession>
<evidence type="ECO:0000259" key="6">
    <source>
        <dbReference type="Pfam" id="PF08281"/>
    </source>
</evidence>
<dbReference type="InterPro" id="IPR013249">
    <property type="entry name" value="RNA_pol_sigma70_r4_t2"/>
</dbReference>
<feature type="domain" description="RNA polymerase sigma factor 70 region 4 type 2" evidence="6">
    <location>
        <begin position="142"/>
        <end position="192"/>
    </location>
</feature>
<dbReference type="NCBIfam" id="TIGR02937">
    <property type="entry name" value="sigma70-ECF"/>
    <property type="match status" value="1"/>
</dbReference>
<evidence type="ECO:0000256" key="4">
    <source>
        <dbReference type="ARBA" id="ARBA00023163"/>
    </source>
</evidence>
<dbReference type="InterPro" id="IPR039425">
    <property type="entry name" value="RNA_pol_sigma-70-like"/>
</dbReference>
<dbReference type="SUPFAM" id="SSF88659">
    <property type="entry name" value="Sigma3 and sigma4 domains of RNA polymerase sigma factors"/>
    <property type="match status" value="1"/>
</dbReference>
<evidence type="ECO:0000256" key="2">
    <source>
        <dbReference type="ARBA" id="ARBA00023015"/>
    </source>
</evidence>
<name>A0ABS2LEH4_9CELL</name>
<reference evidence="7 8" key="1">
    <citation type="submission" date="2021-01" db="EMBL/GenBank/DDBJ databases">
        <title>Sequencing the genomes of 1000 actinobacteria strains.</title>
        <authorList>
            <person name="Klenk H.-P."/>
        </authorList>
    </citation>
    <scope>NUCLEOTIDE SEQUENCE [LARGE SCALE GENOMIC DNA]</scope>
    <source>
        <strain evidence="7 8">DSM 46000</strain>
    </source>
</reference>
<comment type="caution">
    <text evidence="7">The sequence shown here is derived from an EMBL/GenBank/DDBJ whole genome shotgun (WGS) entry which is preliminary data.</text>
</comment>
<dbReference type="EMBL" id="JAFBBO010000001">
    <property type="protein sequence ID" value="MBM7478518.1"/>
    <property type="molecule type" value="Genomic_DNA"/>
</dbReference>
<organism evidence="7 8">
    <name type="scientific">Oerskovia jenensis</name>
    <dbReference type="NCBI Taxonomy" id="162169"/>
    <lineage>
        <taxon>Bacteria</taxon>
        <taxon>Bacillati</taxon>
        <taxon>Actinomycetota</taxon>
        <taxon>Actinomycetes</taxon>
        <taxon>Micrococcales</taxon>
        <taxon>Cellulomonadaceae</taxon>
        <taxon>Oerskovia</taxon>
    </lineage>
</organism>
<sequence length="199" mass="22013">MREQSSVFDEGSVAEVDLWSRVQEGDEQAFAVVYRRYSRRVHGLCRALLTSGGLHDDVTGRCEDLTSGVFLAAWRRRREMVVRDSVLPWLLATAANLCSNEQRAARRHRWLVARVAQVHGRSAPSADGAEASVLAAILAGRARREIAALPSALREVADLCILHDVTTRDAAAFLELPEGTVKSRLHRARRHLGRAVLDG</sequence>
<dbReference type="Gene3D" id="1.10.10.10">
    <property type="entry name" value="Winged helix-like DNA-binding domain superfamily/Winged helix DNA-binding domain"/>
    <property type="match status" value="1"/>
</dbReference>
<evidence type="ECO:0000259" key="5">
    <source>
        <dbReference type="Pfam" id="PF04542"/>
    </source>
</evidence>
<dbReference type="InterPro" id="IPR036388">
    <property type="entry name" value="WH-like_DNA-bd_sf"/>
</dbReference>
<dbReference type="Proteomes" id="UP000698059">
    <property type="component" value="Unassembled WGS sequence"/>
</dbReference>
<evidence type="ECO:0000256" key="1">
    <source>
        <dbReference type="ARBA" id="ARBA00010641"/>
    </source>
</evidence>
<keyword evidence="2" id="KW-0805">Transcription regulation</keyword>